<dbReference type="EMBL" id="BNBD01000031">
    <property type="protein sequence ID" value="GHF75497.1"/>
    <property type="molecule type" value="Genomic_DNA"/>
</dbReference>
<dbReference type="Proteomes" id="UP000638313">
    <property type="component" value="Unassembled WGS sequence"/>
</dbReference>
<reference evidence="1" key="2">
    <citation type="submission" date="2020-09" db="EMBL/GenBank/DDBJ databases">
        <authorList>
            <person name="Sun Q."/>
            <person name="Ohkuma M."/>
        </authorList>
    </citation>
    <scope>NUCLEOTIDE SEQUENCE</scope>
    <source>
        <strain evidence="1">JCM 4059</strain>
    </source>
</reference>
<dbReference type="AlphaFoldDB" id="A0A919BB92"/>
<name>A0A919BB92_9ACTN</name>
<accession>A0A919BB92</accession>
<keyword evidence="2" id="KW-1185">Reference proteome</keyword>
<evidence type="ECO:0000313" key="2">
    <source>
        <dbReference type="Proteomes" id="UP000638313"/>
    </source>
</evidence>
<proteinExistence type="predicted"/>
<dbReference type="RefSeq" id="WP_190133445.1">
    <property type="nucleotide sequence ID" value="NZ_BNBD01000031.1"/>
</dbReference>
<protein>
    <submittedName>
        <fullName evidence="1">Uncharacterized protein</fullName>
    </submittedName>
</protein>
<evidence type="ECO:0000313" key="1">
    <source>
        <dbReference type="EMBL" id="GHF75497.1"/>
    </source>
</evidence>
<organism evidence="1 2">
    <name type="scientific">Streptomyces mashuensis</name>
    <dbReference type="NCBI Taxonomy" id="33904"/>
    <lineage>
        <taxon>Bacteria</taxon>
        <taxon>Bacillati</taxon>
        <taxon>Actinomycetota</taxon>
        <taxon>Actinomycetes</taxon>
        <taxon>Kitasatosporales</taxon>
        <taxon>Streptomycetaceae</taxon>
        <taxon>Streptomyces</taxon>
    </lineage>
</organism>
<gene>
    <name evidence="1" type="ORF">GCM10010218_65570</name>
</gene>
<reference evidence="1" key="1">
    <citation type="journal article" date="2014" name="Int. J. Syst. Evol. Microbiol.">
        <title>Complete genome sequence of Corynebacterium casei LMG S-19264T (=DSM 44701T), isolated from a smear-ripened cheese.</title>
        <authorList>
            <consortium name="US DOE Joint Genome Institute (JGI-PGF)"/>
            <person name="Walter F."/>
            <person name="Albersmeier A."/>
            <person name="Kalinowski J."/>
            <person name="Ruckert C."/>
        </authorList>
    </citation>
    <scope>NUCLEOTIDE SEQUENCE</scope>
    <source>
        <strain evidence="1">JCM 4059</strain>
    </source>
</reference>
<comment type="caution">
    <text evidence="1">The sequence shown here is derived from an EMBL/GenBank/DDBJ whole genome shotgun (WGS) entry which is preliminary data.</text>
</comment>
<sequence length="319" mass="35365">MTADKHAKRAARRLAEREGISYTAARRRLADQAGAQSRPVAAEPPQLVPIVRVLCPDGCDGSAHPGAVCRFWTPEDAKGVPYEVRESAELPTGRAYQVAVRYESQSSVAFPDRWLLALVYAMLADQEPEVRPDRAALRAAVESGDQGEVDAAMEPLDRAAARLLTKEPDHWWGVVKPRLDAYVDAVEADDHDRWPAWQEIDYRIRIGRLVDQWRRAWTKTRNWNGYYDAPGVLWLAPKGWLDALLVDRHGGHLGQVRLADGRPALVYAVEWGEAGPPVGYRVRELVPGEHGNVGRLVPKLGGDGERVAAADCRPLDEPA</sequence>